<dbReference type="GO" id="GO:0042162">
    <property type="term" value="F:telomeric DNA binding"/>
    <property type="evidence" value="ECO:0007669"/>
    <property type="project" value="TreeGrafter"/>
</dbReference>
<dbReference type="InterPro" id="IPR038528">
    <property type="entry name" value="TEL2_C_sf"/>
</dbReference>
<reference evidence="3" key="2">
    <citation type="submission" date="2014-03" db="EMBL/GenBank/DDBJ databases">
        <title>The whipworm genome and dual-species transcriptomics of an intimate host-pathogen interaction.</title>
        <authorList>
            <person name="Foth B.J."/>
            <person name="Tsai I.J."/>
            <person name="Reid A.J."/>
            <person name="Bancroft A.J."/>
            <person name="Nichol S."/>
            <person name="Tracey A."/>
            <person name="Holroyd N."/>
            <person name="Cotton J.A."/>
            <person name="Stanley E.J."/>
            <person name="Zarowiecki M."/>
            <person name="Liu J.Z."/>
            <person name="Huckvale T."/>
            <person name="Cooper P.J."/>
            <person name="Grencis R.K."/>
            <person name="Berriman M."/>
        </authorList>
    </citation>
    <scope>NUCLEOTIDE SEQUENCE [LARGE SCALE GENOMIC DNA]</scope>
</reference>
<dbReference type="InterPro" id="IPR019337">
    <property type="entry name" value="Telomere_length_regulation_dom"/>
</dbReference>
<dbReference type="OrthoDB" id="5805325at2759"/>
<dbReference type="STRING" id="36087.A0A077Z264"/>
<gene>
    <name evidence="3" type="ORF">TTRE_0000284701</name>
</gene>
<sequence length="799" mass="89477">MFYWSKAGSELLKGVRFIGAKAMADTFDWEEFGRLERATCSSETLQCLKRLSAQVELGLCPGRFLTVGEKLLNCTKENLFDKLSPQEQIQYFDIFLKANPTDVMLLLSSVSPSVDPFVAKLVSRALDVFFRNGLSILLVTLVDTEQRICQSSSFGALCQAFVRIPDRLVAVSSHKVASSKLTAYFRAISVALIKAFAETLSRFKNHQDSSLEFHSLLIGKLSITGYGKDVLRTVVPYLLARTRSEEGILWSRVARRIIIGVPEISQERVLLDTLELVTTGDSLYRLIGDAVVTEKRLKLLLTKKLLFVRCFESSTVPKTIFKYLSMQNKNEGQEMIKAAFLESLDVWSSPSAICLSPIAQRLYLGIVQLLSLRYMAKDTLASVKDDALQKSMKALANHLASPRDDIQTLGKVVFQYVSKCLQPEQENINFPYNASPLVDALQEVMKDEQEGDSSFARDDQTLLDFEFEEEPSSANGEAETCIADSGEVDPEVNDRSFPQLSYIEECIDLLWDSKEYEQFVGALCSLERLIRRKTPGSHDLAVEVVRLLVHLDKRFHFEKFDETRVQCMVACCVKEPIEVAACLCEEVFNKETVILRKMDILRALQLASCELAWGPSAVKLNLTTDSSSLDGLQCILAASRRSGNAKATENRFAAISPKFFYPLFFGWMSLKMDGDDYQTFLRIGETLCTFLVFSGQSVYVTSMASSLIRTLWPLHGHSEPAVRAMVLSAFLVASEVVPEKVLATEMHRDLPDIQKWVDLACITDSDGCCRNLASAVQQRIGILKRRATTLSLSSKLLLQ</sequence>
<organism evidence="3 4">
    <name type="scientific">Trichuris trichiura</name>
    <name type="common">Whipworm</name>
    <name type="synonym">Trichocephalus trichiurus</name>
    <dbReference type="NCBI Taxonomy" id="36087"/>
    <lineage>
        <taxon>Eukaryota</taxon>
        <taxon>Metazoa</taxon>
        <taxon>Ecdysozoa</taxon>
        <taxon>Nematoda</taxon>
        <taxon>Enoplea</taxon>
        <taxon>Dorylaimia</taxon>
        <taxon>Trichinellida</taxon>
        <taxon>Trichuridae</taxon>
        <taxon>Trichuris</taxon>
    </lineage>
</organism>
<dbReference type="InterPro" id="IPR016024">
    <property type="entry name" value="ARM-type_fold"/>
</dbReference>
<dbReference type="Gene3D" id="1.25.40.720">
    <property type="entry name" value="Telomere length regulation protein 2, C-terminal domain"/>
    <property type="match status" value="1"/>
</dbReference>
<keyword evidence="3" id="KW-0813">Transport</keyword>
<keyword evidence="4" id="KW-1185">Reference proteome</keyword>
<keyword evidence="3" id="KW-0407">Ion channel</keyword>
<dbReference type="GO" id="GO:0051083">
    <property type="term" value="P:'de novo' cotranslational protein folding"/>
    <property type="evidence" value="ECO:0007669"/>
    <property type="project" value="TreeGrafter"/>
</dbReference>
<evidence type="ECO:0000259" key="2">
    <source>
        <dbReference type="Pfam" id="PF10193"/>
    </source>
</evidence>
<evidence type="ECO:0000313" key="4">
    <source>
        <dbReference type="Proteomes" id="UP000030665"/>
    </source>
</evidence>
<dbReference type="AlphaFoldDB" id="A0A077Z264"/>
<proteinExistence type="inferred from homology"/>
<evidence type="ECO:0000313" key="3">
    <source>
        <dbReference type="EMBL" id="CDW54577.1"/>
    </source>
</evidence>
<reference evidence="3" key="1">
    <citation type="submission" date="2014-01" db="EMBL/GenBank/DDBJ databases">
        <authorList>
            <person name="Aslett M."/>
        </authorList>
    </citation>
    <scope>NUCLEOTIDE SEQUENCE</scope>
</reference>
<dbReference type="SUPFAM" id="SSF48371">
    <property type="entry name" value="ARM repeat"/>
    <property type="match status" value="1"/>
</dbReference>
<keyword evidence="3" id="KW-0406">Ion transport</keyword>
<evidence type="ECO:0000256" key="1">
    <source>
        <dbReference type="ARBA" id="ARBA00006133"/>
    </source>
</evidence>
<dbReference type="Proteomes" id="UP000030665">
    <property type="component" value="Unassembled WGS sequence"/>
</dbReference>
<dbReference type="PANTHER" id="PTHR15830">
    <property type="entry name" value="TELOMERE LENGTH REGULATION PROTEIN TEL2 FAMILY MEMBER"/>
    <property type="match status" value="1"/>
</dbReference>
<dbReference type="InterPro" id="IPR051970">
    <property type="entry name" value="TEL2_Regulation"/>
</dbReference>
<dbReference type="EMBL" id="HG805906">
    <property type="protein sequence ID" value="CDW54577.1"/>
    <property type="molecule type" value="Genomic_DNA"/>
</dbReference>
<comment type="similarity">
    <text evidence="1">Belongs to the TEL2 family.</text>
</comment>
<dbReference type="PANTHER" id="PTHR15830:SF10">
    <property type="entry name" value="TELOMERE LENGTH REGULATION PROTEIN TEL2 HOMOLOG"/>
    <property type="match status" value="1"/>
</dbReference>
<protein>
    <submittedName>
        <fullName evidence="3">TWiK family of potassium channels protein 9</fullName>
    </submittedName>
</protein>
<dbReference type="GO" id="GO:0034220">
    <property type="term" value="P:monoatomic ion transmembrane transport"/>
    <property type="evidence" value="ECO:0007669"/>
    <property type="project" value="UniProtKB-KW"/>
</dbReference>
<dbReference type="Pfam" id="PF10193">
    <property type="entry name" value="Telomere_reg-2"/>
    <property type="match status" value="1"/>
</dbReference>
<accession>A0A077Z264</accession>
<feature type="domain" description="Telomere length regulation protein conserved" evidence="2">
    <location>
        <begin position="501"/>
        <end position="607"/>
    </location>
</feature>
<name>A0A077Z264_TRITR</name>
<dbReference type="GO" id="GO:0051879">
    <property type="term" value="F:Hsp90 protein binding"/>
    <property type="evidence" value="ECO:0007669"/>
    <property type="project" value="TreeGrafter"/>
</dbReference>
<dbReference type="GO" id="GO:0005829">
    <property type="term" value="C:cytosol"/>
    <property type="evidence" value="ECO:0007669"/>
    <property type="project" value="TreeGrafter"/>
</dbReference>